<feature type="compositionally biased region" description="Polar residues" evidence="1">
    <location>
        <begin position="1"/>
        <end position="14"/>
    </location>
</feature>
<sequence length="79" mass="7502">MVRQTRQGRSSAKVSTDAAAKGPVSKSPSAVGSAGGPRADPGPRPPEASRAAPRGRGGAGATSLSTSSSSALAGGTPTT</sequence>
<name>A0A481TMX6_HHV2</name>
<feature type="region of interest" description="Disordered" evidence="1">
    <location>
        <begin position="1"/>
        <end position="79"/>
    </location>
</feature>
<organismHost>
    <name type="scientific">Homo sapiens</name>
    <name type="common">Human</name>
    <dbReference type="NCBI Taxonomy" id="9606"/>
</organismHost>
<organism evidence="2">
    <name type="scientific">Human herpesvirus 2</name>
    <name type="common">HHV-2</name>
    <name type="synonym">Human herpes simplex virus 2</name>
    <dbReference type="NCBI Taxonomy" id="10310"/>
    <lineage>
        <taxon>Viruses</taxon>
        <taxon>Duplodnaviria</taxon>
        <taxon>Heunggongvirae</taxon>
        <taxon>Peploviricota</taxon>
        <taxon>Herviviricetes</taxon>
        <taxon>Herpesvirales</taxon>
        <taxon>Orthoherpesviridae</taxon>
        <taxon>Alphaherpesvirinae</taxon>
        <taxon>Simplexvirus</taxon>
        <taxon>Simplexvirus humanalpha2</taxon>
    </lineage>
</organism>
<evidence type="ECO:0000313" key="2">
    <source>
        <dbReference type="EMBL" id="QBH82949.1"/>
    </source>
</evidence>
<feature type="compositionally biased region" description="Low complexity" evidence="1">
    <location>
        <begin position="61"/>
        <end position="79"/>
    </location>
</feature>
<proteinExistence type="predicted"/>
<protein>
    <submittedName>
        <fullName evidence="2">Uncharacterized protein</fullName>
    </submittedName>
</protein>
<evidence type="ECO:0000256" key="1">
    <source>
        <dbReference type="SAM" id="MobiDB-lite"/>
    </source>
</evidence>
<reference evidence="2" key="1">
    <citation type="submission" date="2018-08" db="EMBL/GenBank/DDBJ databases">
        <title>HSV2 whole genome sequences from clinical isolates.</title>
        <authorList>
            <person name="Roychoudhury P."/>
            <person name="Greninger A.L."/>
            <person name="Jerome K.R."/>
            <person name="Johnston C."/>
            <person name="Wald A."/>
            <person name="Xie H."/>
        </authorList>
    </citation>
    <scope>NUCLEOTIDE SEQUENCE</scope>
    <source>
        <strain evidence="2">2010-8179</strain>
    </source>
</reference>
<dbReference type="EMBL" id="MH790635">
    <property type="protein sequence ID" value="QBH82949.1"/>
    <property type="molecule type" value="Genomic_DNA"/>
</dbReference>
<accession>A0A481TMX6</accession>